<dbReference type="EMBL" id="CP007174">
    <property type="protein sequence ID" value="AIF85384.1"/>
    <property type="molecule type" value="Genomic_DNA"/>
</dbReference>
<protein>
    <submittedName>
        <fullName evidence="1">NAD-specific glutamate dehydrogenase</fullName>
    </submittedName>
</protein>
<dbReference type="eggNOG" id="arCOG08255">
    <property type="taxonomic scope" value="Archaea"/>
</dbReference>
<keyword evidence="2" id="KW-1185">Reference proteome</keyword>
<gene>
    <name evidence="1" type="ORF">NTE_03356</name>
</gene>
<dbReference type="AlphaFoldDB" id="A0A075N1P6"/>
<evidence type="ECO:0000313" key="1">
    <source>
        <dbReference type="EMBL" id="AIF85384.1"/>
    </source>
</evidence>
<dbReference type="STRING" id="1459636.NTE_03356"/>
<name>A0A075N1P6_9ARCH</name>
<dbReference type="HOGENOM" id="CLU_1313077_0_0_2"/>
<dbReference type="Proteomes" id="UP000028194">
    <property type="component" value="Chromosome"/>
</dbReference>
<accession>A0A075N1P6</accession>
<proteinExistence type="predicted"/>
<reference evidence="1 2" key="1">
    <citation type="journal article" date="2014" name="PLoS ONE">
        <title>Genome Sequence of Candidatus Nitrososphaera evergladensis from Group I.1b Enriched from Everglades Soil Reveals Novel Genomic Features of the Ammonia-Oxidizing Archaea.</title>
        <authorList>
            <person name="Zhalnina K.V."/>
            <person name="Dias R."/>
            <person name="Leonard M.T."/>
            <person name="Dorr de Quadros P."/>
            <person name="Camargo F.A."/>
            <person name="Drew J.C."/>
            <person name="Farmerie W.G."/>
            <person name="Daroub S.H."/>
            <person name="Triplett E.W."/>
        </authorList>
    </citation>
    <scope>NUCLEOTIDE SEQUENCE [LARGE SCALE GENOMIC DNA]</scope>
    <source>
        <strain evidence="1 2">SR1</strain>
    </source>
</reference>
<evidence type="ECO:0000313" key="2">
    <source>
        <dbReference type="Proteomes" id="UP000028194"/>
    </source>
</evidence>
<sequence>MHKEEVPDWQNTKPLGRLTCTSSDCKRGLHSFIHDFRGKKLDDAISYRSQTCVDCGKQLIDWDRLDSHNIDDADYTTSMLRMEAFRLGYWERDIERKIVESAKKKGLGMLRQEAENRLRKYVNKCSNENPWDGRQTPLEGNIIYYSQHATATCCRKCIEAWHGINRNHPLSDEEIQYLVGLMMYYVEKKLPALAVEASDDINAKEKDKK</sequence>
<organism evidence="1 2">
    <name type="scientific">Candidatus Nitrososphaera evergladensis SR1</name>
    <dbReference type="NCBI Taxonomy" id="1459636"/>
    <lineage>
        <taxon>Archaea</taxon>
        <taxon>Nitrososphaerota</taxon>
        <taxon>Nitrososphaeria</taxon>
        <taxon>Nitrososphaerales</taxon>
        <taxon>Nitrososphaeraceae</taxon>
        <taxon>Nitrososphaera</taxon>
    </lineage>
</organism>
<dbReference type="KEGG" id="nev:NTE_03356"/>
<dbReference type="InterPro" id="IPR020378">
    <property type="entry name" value="DUF4186"/>
</dbReference>
<dbReference type="Pfam" id="PF13811">
    <property type="entry name" value="DUF4186"/>
    <property type="match status" value="1"/>
</dbReference>